<keyword evidence="3" id="KW-1185">Reference proteome</keyword>
<feature type="transmembrane region" description="Helical" evidence="1">
    <location>
        <begin position="84"/>
        <end position="107"/>
    </location>
</feature>
<evidence type="ECO:0000313" key="3">
    <source>
        <dbReference type="Proteomes" id="UP000050525"/>
    </source>
</evidence>
<keyword evidence="1" id="KW-0472">Membrane</keyword>
<gene>
    <name evidence="2" type="ORF">Y1Q_0024627</name>
</gene>
<evidence type="ECO:0000256" key="1">
    <source>
        <dbReference type="SAM" id="Phobius"/>
    </source>
</evidence>
<sequence>MEVEGPEDPGRLLRGLAGSRRTGSLAAVVAQALAVGLMFLAGAYPSWVLVSGDEVQFVLGAVWALNPIAPPPDSPLLGPAGVPLILSIAICCLVAILSGCSALLLDFLGLQQACAAAPFLHGLAALLALGAAALCSCLFEVTRSRLQTEKELQPLRLTSTFGPSFFMCILACALAAAATGFSCSASARLVTSVHSQAGRRGRRGPPLVRPREDEVLDSQVVLPHCREGEIPVGEKHRIQTV</sequence>
<proteinExistence type="predicted"/>
<dbReference type="EMBL" id="AKHW03003627">
    <property type="protein sequence ID" value="KYO34039.1"/>
    <property type="molecule type" value="Genomic_DNA"/>
</dbReference>
<comment type="caution">
    <text evidence="2">The sequence shown here is derived from an EMBL/GenBank/DDBJ whole genome shotgun (WGS) entry which is preliminary data.</text>
</comment>
<dbReference type="STRING" id="8496.A0A151NBP5"/>
<accession>A0A151NBP5</accession>
<protein>
    <submittedName>
        <fullName evidence="2">Uncharacterized protein</fullName>
    </submittedName>
</protein>
<name>A0A151NBP5_ALLMI</name>
<keyword evidence="1" id="KW-0812">Transmembrane</keyword>
<reference evidence="2 3" key="1">
    <citation type="journal article" date="2012" name="Genome Biol.">
        <title>Sequencing three crocodilian genomes to illuminate the evolution of archosaurs and amniotes.</title>
        <authorList>
            <person name="St John J.A."/>
            <person name="Braun E.L."/>
            <person name="Isberg S.R."/>
            <person name="Miles L.G."/>
            <person name="Chong A.Y."/>
            <person name="Gongora J."/>
            <person name="Dalzell P."/>
            <person name="Moran C."/>
            <person name="Bed'hom B."/>
            <person name="Abzhanov A."/>
            <person name="Burgess S.C."/>
            <person name="Cooksey A.M."/>
            <person name="Castoe T.A."/>
            <person name="Crawford N.G."/>
            <person name="Densmore L.D."/>
            <person name="Drew J.C."/>
            <person name="Edwards S.V."/>
            <person name="Faircloth B.C."/>
            <person name="Fujita M.K."/>
            <person name="Greenwold M.J."/>
            <person name="Hoffmann F.G."/>
            <person name="Howard J.M."/>
            <person name="Iguchi T."/>
            <person name="Janes D.E."/>
            <person name="Khan S.Y."/>
            <person name="Kohno S."/>
            <person name="de Koning A.J."/>
            <person name="Lance S.L."/>
            <person name="McCarthy F.M."/>
            <person name="McCormack J.E."/>
            <person name="Merchant M.E."/>
            <person name="Peterson D.G."/>
            <person name="Pollock D.D."/>
            <person name="Pourmand N."/>
            <person name="Raney B.J."/>
            <person name="Roessler K.A."/>
            <person name="Sanford J.R."/>
            <person name="Sawyer R.H."/>
            <person name="Schmidt C.J."/>
            <person name="Triplett E.W."/>
            <person name="Tuberville T.D."/>
            <person name="Venegas-Anaya M."/>
            <person name="Howard J.T."/>
            <person name="Jarvis E.D."/>
            <person name="Guillette L.J.Jr."/>
            <person name="Glenn T.C."/>
            <person name="Green R.E."/>
            <person name="Ray D.A."/>
        </authorList>
    </citation>
    <scope>NUCLEOTIDE SEQUENCE [LARGE SCALE GENOMIC DNA]</scope>
    <source>
        <strain evidence="2">KSC_2009_1</strain>
    </source>
</reference>
<feature type="transmembrane region" description="Helical" evidence="1">
    <location>
        <begin position="24"/>
        <end position="44"/>
    </location>
</feature>
<feature type="transmembrane region" description="Helical" evidence="1">
    <location>
        <begin position="161"/>
        <end position="181"/>
    </location>
</feature>
<dbReference type="Proteomes" id="UP000050525">
    <property type="component" value="Unassembled WGS sequence"/>
</dbReference>
<keyword evidence="1" id="KW-1133">Transmembrane helix</keyword>
<feature type="transmembrane region" description="Helical" evidence="1">
    <location>
        <begin position="119"/>
        <end position="141"/>
    </location>
</feature>
<organism evidence="2 3">
    <name type="scientific">Alligator mississippiensis</name>
    <name type="common">American alligator</name>
    <dbReference type="NCBI Taxonomy" id="8496"/>
    <lineage>
        <taxon>Eukaryota</taxon>
        <taxon>Metazoa</taxon>
        <taxon>Chordata</taxon>
        <taxon>Craniata</taxon>
        <taxon>Vertebrata</taxon>
        <taxon>Euteleostomi</taxon>
        <taxon>Archelosauria</taxon>
        <taxon>Archosauria</taxon>
        <taxon>Crocodylia</taxon>
        <taxon>Alligatoridae</taxon>
        <taxon>Alligatorinae</taxon>
        <taxon>Alligator</taxon>
    </lineage>
</organism>
<dbReference type="AlphaFoldDB" id="A0A151NBP5"/>
<evidence type="ECO:0000313" key="2">
    <source>
        <dbReference type="EMBL" id="KYO34039.1"/>
    </source>
</evidence>